<accession>A0A2P2MJB3</accession>
<evidence type="ECO:0000313" key="1">
    <source>
        <dbReference type="EMBL" id="MBX30323.1"/>
    </source>
</evidence>
<dbReference type="AlphaFoldDB" id="A0A2P2MJB3"/>
<protein>
    <submittedName>
        <fullName evidence="1">Uncharacterized protein</fullName>
    </submittedName>
</protein>
<organism evidence="1">
    <name type="scientific">Rhizophora mucronata</name>
    <name type="common">Asiatic mangrove</name>
    <dbReference type="NCBI Taxonomy" id="61149"/>
    <lineage>
        <taxon>Eukaryota</taxon>
        <taxon>Viridiplantae</taxon>
        <taxon>Streptophyta</taxon>
        <taxon>Embryophyta</taxon>
        <taxon>Tracheophyta</taxon>
        <taxon>Spermatophyta</taxon>
        <taxon>Magnoliopsida</taxon>
        <taxon>eudicotyledons</taxon>
        <taxon>Gunneridae</taxon>
        <taxon>Pentapetalae</taxon>
        <taxon>rosids</taxon>
        <taxon>fabids</taxon>
        <taxon>Malpighiales</taxon>
        <taxon>Rhizophoraceae</taxon>
        <taxon>Rhizophora</taxon>
    </lineage>
</organism>
<name>A0A2P2MJB3_RHIMU</name>
<dbReference type="EMBL" id="GGEC01049839">
    <property type="protein sequence ID" value="MBX30323.1"/>
    <property type="molecule type" value="Transcribed_RNA"/>
</dbReference>
<proteinExistence type="predicted"/>
<sequence length="51" mass="5515">MIERKPAYLFPVSHAGDLIPNLITCLPPSGLTPTGFNMIPLAAFGFIQSKK</sequence>
<reference evidence="1" key="1">
    <citation type="submission" date="2018-02" db="EMBL/GenBank/DDBJ databases">
        <title>Rhizophora mucronata_Transcriptome.</title>
        <authorList>
            <person name="Meera S.P."/>
            <person name="Sreeshan A."/>
            <person name="Augustine A."/>
        </authorList>
    </citation>
    <scope>NUCLEOTIDE SEQUENCE</scope>
    <source>
        <tissue evidence="1">Leaf</tissue>
    </source>
</reference>